<proteinExistence type="predicted"/>
<evidence type="ECO:0000313" key="1">
    <source>
        <dbReference type="EMBL" id="GEU53587.1"/>
    </source>
</evidence>
<reference evidence="1" key="1">
    <citation type="journal article" date="2019" name="Sci. Rep.">
        <title>Draft genome of Tanacetum cinerariifolium, the natural source of mosquito coil.</title>
        <authorList>
            <person name="Yamashiro T."/>
            <person name="Shiraishi A."/>
            <person name="Satake H."/>
            <person name="Nakayama K."/>
        </authorList>
    </citation>
    <scope>NUCLEOTIDE SEQUENCE</scope>
</reference>
<accession>A0A6L2KYF3</accession>
<sequence length="106" mass="12612">MANEPNEVRDAILRRLRTEQEKDVTLANNFWGEMTRYLLWMYSRAEEETRVHSLPLDQPLNIYDMYTLLMSSELDTRITTALEVAKEEVMRSINETQKLINNYRAI</sequence>
<dbReference type="AlphaFoldDB" id="A0A6L2KYF3"/>
<name>A0A6L2KYF3_TANCI</name>
<comment type="caution">
    <text evidence="1">The sequence shown here is derived from an EMBL/GenBank/DDBJ whole genome shotgun (WGS) entry which is preliminary data.</text>
</comment>
<gene>
    <name evidence="1" type="ORF">Tci_025565</name>
</gene>
<protein>
    <submittedName>
        <fullName evidence="1">Uncharacterized protein</fullName>
    </submittedName>
</protein>
<organism evidence="1">
    <name type="scientific">Tanacetum cinerariifolium</name>
    <name type="common">Dalmatian daisy</name>
    <name type="synonym">Chrysanthemum cinerariifolium</name>
    <dbReference type="NCBI Taxonomy" id="118510"/>
    <lineage>
        <taxon>Eukaryota</taxon>
        <taxon>Viridiplantae</taxon>
        <taxon>Streptophyta</taxon>
        <taxon>Embryophyta</taxon>
        <taxon>Tracheophyta</taxon>
        <taxon>Spermatophyta</taxon>
        <taxon>Magnoliopsida</taxon>
        <taxon>eudicotyledons</taxon>
        <taxon>Gunneridae</taxon>
        <taxon>Pentapetalae</taxon>
        <taxon>asterids</taxon>
        <taxon>campanulids</taxon>
        <taxon>Asterales</taxon>
        <taxon>Asteraceae</taxon>
        <taxon>Asteroideae</taxon>
        <taxon>Anthemideae</taxon>
        <taxon>Anthemidinae</taxon>
        <taxon>Tanacetum</taxon>
    </lineage>
</organism>
<dbReference type="EMBL" id="BKCJ010003196">
    <property type="protein sequence ID" value="GEU53587.1"/>
    <property type="molecule type" value="Genomic_DNA"/>
</dbReference>